<accession>A0A0E9P803</accession>
<reference evidence="1" key="1">
    <citation type="submission" date="2014-11" db="EMBL/GenBank/DDBJ databases">
        <authorList>
            <person name="Amaro Gonzalez C."/>
        </authorList>
    </citation>
    <scope>NUCLEOTIDE SEQUENCE</scope>
</reference>
<sequence length="40" mass="4564">MKYILIQNNLSYKLSTEITLSQTPHPQMVIGEIAMPVLFT</sequence>
<name>A0A0E9P803_ANGAN</name>
<evidence type="ECO:0000313" key="1">
    <source>
        <dbReference type="EMBL" id="JAG99987.1"/>
    </source>
</evidence>
<organism evidence="1">
    <name type="scientific">Anguilla anguilla</name>
    <name type="common">European freshwater eel</name>
    <name type="synonym">Muraena anguilla</name>
    <dbReference type="NCBI Taxonomy" id="7936"/>
    <lineage>
        <taxon>Eukaryota</taxon>
        <taxon>Metazoa</taxon>
        <taxon>Chordata</taxon>
        <taxon>Craniata</taxon>
        <taxon>Vertebrata</taxon>
        <taxon>Euteleostomi</taxon>
        <taxon>Actinopterygii</taxon>
        <taxon>Neopterygii</taxon>
        <taxon>Teleostei</taxon>
        <taxon>Anguilliformes</taxon>
        <taxon>Anguillidae</taxon>
        <taxon>Anguilla</taxon>
    </lineage>
</organism>
<dbReference type="AlphaFoldDB" id="A0A0E9P803"/>
<proteinExistence type="predicted"/>
<reference evidence="1" key="2">
    <citation type="journal article" date="2015" name="Fish Shellfish Immunol.">
        <title>Early steps in the European eel (Anguilla anguilla)-Vibrio vulnificus interaction in the gills: Role of the RtxA13 toxin.</title>
        <authorList>
            <person name="Callol A."/>
            <person name="Pajuelo D."/>
            <person name="Ebbesson L."/>
            <person name="Teles M."/>
            <person name="MacKenzie S."/>
            <person name="Amaro C."/>
        </authorList>
    </citation>
    <scope>NUCLEOTIDE SEQUENCE</scope>
</reference>
<protein>
    <submittedName>
        <fullName evidence="1">Uncharacterized protein</fullName>
    </submittedName>
</protein>
<dbReference type="EMBL" id="GBXM01108589">
    <property type="protein sequence ID" value="JAG99987.1"/>
    <property type="molecule type" value="Transcribed_RNA"/>
</dbReference>